<dbReference type="PANTHER" id="PTHR15137">
    <property type="entry name" value="TRANSCRIPTION INITIATION FACTOR TFIID"/>
    <property type="match status" value="1"/>
</dbReference>
<accession>A0A182J495</accession>
<dbReference type="InterPro" id="IPR037813">
    <property type="entry name" value="TAF2"/>
</dbReference>
<dbReference type="AlphaFoldDB" id="A0A182J495"/>
<dbReference type="VEuPathDB" id="VectorBase:AATE011044"/>
<dbReference type="GO" id="GO:0003682">
    <property type="term" value="F:chromatin binding"/>
    <property type="evidence" value="ECO:0007669"/>
    <property type="project" value="TreeGrafter"/>
</dbReference>
<sequence length="183" mass="21381">MTPDLQRKTYHYTISVPVCAPNIAFVVWPFEIYVDPHVYMHEVTHFSLPQLIPLLKNIVRYLPEVFEFYKEAPFSCGAVYTNDKFAMVDRCLSTMTILLTHLLQTIATIDQTLHLRKVMSKAIGEQFFVCFITMANWCWLVVKIRKEQGYATHKNYKANMYAVANRRAKGKMQIVVILKIKDR</sequence>
<dbReference type="Gene3D" id="1.10.390.10">
    <property type="entry name" value="Neutral Protease Domain 2"/>
    <property type="match status" value="1"/>
</dbReference>
<dbReference type="PANTHER" id="PTHR15137:SF9">
    <property type="entry name" value="TRANSCRIPTION INITIATION FACTOR TFIID SUBUNIT 2"/>
    <property type="match status" value="1"/>
</dbReference>
<proteinExistence type="predicted"/>
<protein>
    <submittedName>
        <fullName evidence="1">Uncharacterized protein</fullName>
    </submittedName>
</protein>
<dbReference type="STRING" id="41427.A0A182J495"/>
<dbReference type="GO" id="GO:0000976">
    <property type="term" value="F:transcription cis-regulatory region binding"/>
    <property type="evidence" value="ECO:0007669"/>
    <property type="project" value="TreeGrafter"/>
</dbReference>
<dbReference type="GO" id="GO:0016251">
    <property type="term" value="F:RNA polymerase II general transcription initiation factor activity"/>
    <property type="evidence" value="ECO:0007669"/>
    <property type="project" value="TreeGrafter"/>
</dbReference>
<dbReference type="EnsemblMetazoa" id="AATE011044-RA">
    <property type="protein sequence ID" value="AATE011044-PA.1"/>
    <property type="gene ID" value="AATE011044"/>
</dbReference>
<evidence type="ECO:0000313" key="1">
    <source>
        <dbReference type="EnsemblMetazoa" id="AATE011044-PA.1"/>
    </source>
</evidence>
<organism evidence="1">
    <name type="scientific">Anopheles atroparvus</name>
    <name type="common">European mosquito</name>
    <dbReference type="NCBI Taxonomy" id="41427"/>
    <lineage>
        <taxon>Eukaryota</taxon>
        <taxon>Metazoa</taxon>
        <taxon>Ecdysozoa</taxon>
        <taxon>Arthropoda</taxon>
        <taxon>Hexapoda</taxon>
        <taxon>Insecta</taxon>
        <taxon>Pterygota</taxon>
        <taxon>Neoptera</taxon>
        <taxon>Endopterygota</taxon>
        <taxon>Diptera</taxon>
        <taxon>Nematocera</taxon>
        <taxon>Culicoidea</taxon>
        <taxon>Culicidae</taxon>
        <taxon>Anophelinae</taxon>
        <taxon>Anopheles</taxon>
    </lineage>
</organism>
<dbReference type="GO" id="GO:0005669">
    <property type="term" value="C:transcription factor TFIID complex"/>
    <property type="evidence" value="ECO:0007669"/>
    <property type="project" value="InterPro"/>
</dbReference>
<reference evidence="1" key="1">
    <citation type="submission" date="2022-08" db="UniProtKB">
        <authorList>
            <consortium name="EnsemblMetazoa"/>
        </authorList>
    </citation>
    <scope>IDENTIFICATION</scope>
    <source>
        <strain evidence="1">EBRO</strain>
    </source>
</reference>
<dbReference type="GO" id="GO:0006367">
    <property type="term" value="P:transcription initiation at RNA polymerase II promoter"/>
    <property type="evidence" value="ECO:0007669"/>
    <property type="project" value="TreeGrafter"/>
</dbReference>
<dbReference type="InterPro" id="IPR027268">
    <property type="entry name" value="Peptidase_M4/M1_CTD_sf"/>
</dbReference>
<name>A0A182J495_ANOAO</name>